<dbReference type="AlphaFoldDB" id="A0A0N5B105"/>
<reference evidence="3" key="1">
    <citation type="submission" date="2017-02" db="UniProtKB">
        <authorList>
            <consortium name="WormBaseParasite"/>
        </authorList>
    </citation>
    <scope>IDENTIFICATION</scope>
</reference>
<name>A0A0N5B105_9BILA</name>
<evidence type="ECO:0000313" key="2">
    <source>
        <dbReference type="Proteomes" id="UP000046393"/>
    </source>
</evidence>
<sequence length="178" mass="20708">MAEIDGIKVISSDGKEFTLRFDLISHFDTIIKLNQERFDRPGSSGPLALDVASSILRTARRENLPSIDEENPELISFDKETLFINNDYKRLAQILSATSVLKCEVLRRITSKLFANFLKGKSVEQLMEIFGVQNIAALDDALEWRREKLREKDREKEARRGKEKEARKAKERERRRRK</sequence>
<dbReference type="InterPro" id="IPR011333">
    <property type="entry name" value="SKP1/BTB/POZ_sf"/>
</dbReference>
<dbReference type="WBParaSite" id="SMUV_0001095701-mRNA-1">
    <property type="protein sequence ID" value="SMUV_0001095701-mRNA-1"/>
    <property type="gene ID" value="SMUV_0001095701"/>
</dbReference>
<proteinExistence type="predicted"/>
<dbReference type="SUPFAM" id="SSF81382">
    <property type="entry name" value="Skp1 dimerisation domain-like"/>
    <property type="match status" value="1"/>
</dbReference>
<evidence type="ECO:0000313" key="3">
    <source>
        <dbReference type="WBParaSite" id="SMUV_0001095701-mRNA-1"/>
    </source>
</evidence>
<keyword evidence="2" id="KW-1185">Reference proteome</keyword>
<dbReference type="GO" id="GO:0006511">
    <property type="term" value="P:ubiquitin-dependent protein catabolic process"/>
    <property type="evidence" value="ECO:0007669"/>
    <property type="project" value="InterPro"/>
</dbReference>
<feature type="compositionally biased region" description="Basic and acidic residues" evidence="1">
    <location>
        <begin position="151"/>
        <end position="172"/>
    </location>
</feature>
<dbReference type="Gene3D" id="3.30.710.10">
    <property type="entry name" value="Potassium Channel Kv1.1, Chain A"/>
    <property type="match status" value="1"/>
</dbReference>
<protein>
    <submittedName>
        <fullName evidence="3">Skp1 domain-containing protein</fullName>
    </submittedName>
</protein>
<feature type="region of interest" description="Disordered" evidence="1">
    <location>
        <begin position="151"/>
        <end position="178"/>
    </location>
</feature>
<dbReference type="InterPro" id="IPR036296">
    <property type="entry name" value="SKP1-like_dim_sf"/>
</dbReference>
<evidence type="ECO:0000256" key="1">
    <source>
        <dbReference type="SAM" id="MobiDB-lite"/>
    </source>
</evidence>
<organism evidence="2 3">
    <name type="scientific">Syphacia muris</name>
    <dbReference type="NCBI Taxonomy" id="451379"/>
    <lineage>
        <taxon>Eukaryota</taxon>
        <taxon>Metazoa</taxon>
        <taxon>Ecdysozoa</taxon>
        <taxon>Nematoda</taxon>
        <taxon>Chromadorea</taxon>
        <taxon>Rhabditida</taxon>
        <taxon>Spirurina</taxon>
        <taxon>Oxyuridomorpha</taxon>
        <taxon>Oxyuroidea</taxon>
        <taxon>Oxyuridae</taxon>
        <taxon>Syphacia</taxon>
    </lineage>
</organism>
<dbReference type="Proteomes" id="UP000046393">
    <property type="component" value="Unplaced"/>
</dbReference>
<accession>A0A0N5B105</accession>